<organism evidence="5 6">
    <name type="scientific">Ideonella livida</name>
    <dbReference type="NCBI Taxonomy" id="2707176"/>
    <lineage>
        <taxon>Bacteria</taxon>
        <taxon>Pseudomonadati</taxon>
        <taxon>Pseudomonadota</taxon>
        <taxon>Betaproteobacteria</taxon>
        <taxon>Burkholderiales</taxon>
        <taxon>Sphaerotilaceae</taxon>
        <taxon>Ideonella</taxon>
    </lineage>
</organism>
<comment type="caution">
    <text evidence="5">The sequence shown here is derived from an EMBL/GenBank/DDBJ whole genome shotgun (WGS) entry which is preliminary data.</text>
</comment>
<dbReference type="RefSeq" id="WP_163459696.1">
    <property type="nucleotide sequence ID" value="NZ_JAAGOH010000043.1"/>
</dbReference>
<name>A0A7C9TPC3_9BURK</name>
<dbReference type="PRINTS" id="PR00081">
    <property type="entry name" value="GDHRDH"/>
</dbReference>
<dbReference type="Proteomes" id="UP000484255">
    <property type="component" value="Unassembled WGS sequence"/>
</dbReference>
<keyword evidence="3 5" id="KW-0560">Oxidoreductase</keyword>
<dbReference type="NCBIfam" id="NF006070">
    <property type="entry name" value="PRK08213.1"/>
    <property type="match status" value="1"/>
</dbReference>
<dbReference type="FunFam" id="3.40.50.720:FF:000084">
    <property type="entry name" value="Short-chain dehydrogenase reductase"/>
    <property type="match status" value="1"/>
</dbReference>
<evidence type="ECO:0000259" key="4">
    <source>
        <dbReference type="SMART" id="SM00822"/>
    </source>
</evidence>
<dbReference type="InterPro" id="IPR052178">
    <property type="entry name" value="Sec_Metab_Biosynth_SDR"/>
</dbReference>
<dbReference type="NCBIfam" id="NF005559">
    <property type="entry name" value="PRK07231.1"/>
    <property type="match status" value="1"/>
</dbReference>
<dbReference type="PRINTS" id="PR00080">
    <property type="entry name" value="SDRFAMILY"/>
</dbReference>
<keyword evidence="2" id="KW-0521">NADP</keyword>
<evidence type="ECO:0000313" key="6">
    <source>
        <dbReference type="Proteomes" id="UP000484255"/>
    </source>
</evidence>
<dbReference type="Pfam" id="PF13561">
    <property type="entry name" value="adh_short_C2"/>
    <property type="match status" value="1"/>
</dbReference>
<dbReference type="InterPro" id="IPR057326">
    <property type="entry name" value="KR_dom"/>
</dbReference>
<accession>A0A7C9TPC3</accession>
<keyword evidence="6" id="KW-1185">Reference proteome</keyword>
<dbReference type="InterPro" id="IPR002347">
    <property type="entry name" value="SDR_fam"/>
</dbReference>
<protein>
    <submittedName>
        <fullName evidence="5">Glucose 1-dehydrogenase</fullName>
        <ecNumber evidence="5">1.1.1.47</ecNumber>
    </submittedName>
</protein>
<dbReference type="Gene3D" id="3.40.50.720">
    <property type="entry name" value="NAD(P)-binding Rossmann-like Domain"/>
    <property type="match status" value="1"/>
</dbReference>
<sequence>MTEPRLPPHPPDTSAGGLPALFSLSGQVAVVTGGSRGLGLQMARALGQAGATVLLVARKAAELDEAATALAAEGLRVATCAADLSDLERLPALVAGWLATHGRLDVLVNNAGMAWAAPATDITPAQWHKVMALNLDGLFFLSREVARQAFIPQGWGKVVHIASVGGLQGNSPDMHTVAYNASKGAVVNLTRALASEWGPHGLHVNAICPGFFPTQLSQGFLRHVEAGVLAKTPLRRMGGEEDLMGTVLYLASRASHHVTGQCIVVDGGASTTLFGDLLPTAEAPPPA</sequence>
<evidence type="ECO:0000256" key="2">
    <source>
        <dbReference type="ARBA" id="ARBA00022857"/>
    </source>
</evidence>
<dbReference type="EMBL" id="JAAGOH010000043">
    <property type="protein sequence ID" value="NDY93666.1"/>
    <property type="molecule type" value="Genomic_DNA"/>
</dbReference>
<dbReference type="EC" id="1.1.1.47" evidence="5"/>
<comment type="similarity">
    <text evidence="1">Belongs to the short-chain dehydrogenases/reductases (SDR) family.</text>
</comment>
<dbReference type="GO" id="GO:0047936">
    <property type="term" value="F:glucose 1-dehydrogenase [NAD(P)+] activity"/>
    <property type="evidence" value="ECO:0007669"/>
    <property type="project" value="UniProtKB-EC"/>
</dbReference>
<reference evidence="5 6" key="1">
    <citation type="submission" date="2020-02" db="EMBL/GenBank/DDBJ databases">
        <title>Ideonella bacterium strain TBM-1.</title>
        <authorList>
            <person name="Chen W.-M."/>
        </authorList>
    </citation>
    <scope>NUCLEOTIDE SEQUENCE [LARGE SCALE GENOMIC DNA]</scope>
    <source>
        <strain evidence="5 6">TBM-1</strain>
    </source>
</reference>
<evidence type="ECO:0000256" key="3">
    <source>
        <dbReference type="ARBA" id="ARBA00023002"/>
    </source>
</evidence>
<dbReference type="SUPFAM" id="SSF51735">
    <property type="entry name" value="NAD(P)-binding Rossmann-fold domains"/>
    <property type="match status" value="1"/>
</dbReference>
<dbReference type="InterPro" id="IPR036291">
    <property type="entry name" value="NAD(P)-bd_dom_sf"/>
</dbReference>
<dbReference type="PANTHER" id="PTHR43618">
    <property type="entry name" value="7-ALPHA-HYDROXYSTEROID DEHYDROGENASE"/>
    <property type="match status" value="1"/>
</dbReference>
<proteinExistence type="inferred from homology"/>
<dbReference type="SMART" id="SM00822">
    <property type="entry name" value="PKS_KR"/>
    <property type="match status" value="1"/>
</dbReference>
<feature type="domain" description="Ketoreductase" evidence="4">
    <location>
        <begin position="27"/>
        <end position="167"/>
    </location>
</feature>
<evidence type="ECO:0000313" key="5">
    <source>
        <dbReference type="EMBL" id="NDY93666.1"/>
    </source>
</evidence>
<dbReference type="PANTHER" id="PTHR43618:SF8">
    <property type="entry name" value="7ALPHA-HYDROXYSTEROID DEHYDROGENASE"/>
    <property type="match status" value="1"/>
</dbReference>
<gene>
    <name evidence="5" type="ORF">G3A44_20965</name>
</gene>
<evidence type="ECO:0000256" key="1">
    <source>
        <dbReference type="ARBA" id="ARBA00006484"/>
    </source>
</evidence>
<dbReference type="AlphaFoldDB" id="A0A7C9TPC3"/>